<evidence type="ECO:0000256" key="1">
    <source>
        <dbReference type="SAM" id="MobiDB-lite"/>
    </source>
</evidence>
<sequence>EDLNSMASSSRMSDAGAQEPDTASPCEEPGSAGSVADHIQFRIVYGRNSKSVSRSPQHTVRELKREIEEHTGVVVPNQKLLCKTQLRDHQTLSEAGVKQGSKIMVLAIWPQSSPATPQTAEGSTEHAWDPTPAAEVWADQERHKKVLESGRPEGGWVGIADRQVPLDDNQSFIPALLTQARVKVRLTFKPELQQVWLGSDHSTQKVPYSSVRGIISQPIPASPGYSILCLSLGSGSSQLWLYWVPSQAVSGIKLRVLGVQSLL</sequence>
<dbReference type="AlphaFoldDB" id="A0A1D1ZR02"/>
<name>A0A1D1ZR02_AUXPR</name>
<protein>
    <recommendedName>
        <fullName evidence="2">Ubiquitin-like domain-containing protein</fullName>
    </recommendedName>
</protein>
<accession>A0A1D1ZR02</accession>
<gene>
    <name evidence="3" type="ORF">g.18264</name>
</gene>
<dbReference type="InterPro" id="IPR057455">
    <property type="entry name" value="UBFD1_C"/>
</dbReference>
<dbReference type="GO" id="GO:0003723">
    <property type="term" value="F:RNA binding"/>
    <property type="evidence" value="ECO:0007669"/>
    <property type="project" value="TreeGrafter"/>
</dbReference>
<dbReference type="SUPFAM" id="SSF54236">
    <property type="entry name" value="Ubiquitin-like"/>
    <property type="match status" value="1"/>
</dbReference>
<dbReference type="InterPro" id="IPR000626">
    <property type="entry name" value="Ubiquitin-like_dom"/>
</dbReference>
<dbReference type="SMART" id="SM00213">
    <property type="entry name" value="UBQ"/>
    <property type="match status" value="1"/>
</dbReference>
<reference evidence="3" key="1">
    <citation type="submission" date="2015-08" db="EMBL/GenBank/DDBJ databases">
        <authorList>
            <person name="Babu N.S."/>
            <person name="Beckwith C.J."/>
            <person name="Beseler K.G."/>
            <person name="Brison A."/>
            <person name="Carone J.V."/>
            <person name="Caskin T.P."/>
            <person name="Diamond M."/>
            <person name="Durham M.E."/>
            <person name="Foxe J.M."/>
            <person name="Go M."/>
            <person name="Henderson B.A."/>
            <person name="Jones I.B."/>
            <person name="McGettigan J.A."/>
            <person name="Micheletti S.J."/>
            <person name="Nasrallah M.E."/>
            <person name="Ortiz D."/>
            <person name="Piller C.R."/>
            <person name="Privatt S.R."/>
            <person name="Schneider S.L."/>
            <person name="Sharp S."/>
            <person name="Smith T.C."/>
            <person name="Stanton J.D."/>
            <person name="Ullery H.E."/>
            <person name="Wilson R.J."/>
            <person name="Serrano M.G."/>
            <person name="Buck G."/>
            <person name="Lee V."/>
            <person name="Wang Y."/>
            <person name="Carvalho R."/>
            <person name="Voegtly L."/>
            <person name="Shi R."/>
            <person name="Duckworth R."/>
            <person name="Johnson A."/>
            <person name="Loviza R."/>
            <person name="Walstead R."/>
            <person name="Shah Z."/>
            <person name="Kiflezghi M."/>
            <person name="Wade K."/>
            <person name="Ball S.L."/>
            <person name="Bradley K.W."/>
            <person name="Asai D.J."/>
            <person name="Bowman C.A."/>
            <person name="Russell D.A."/>
            <person name="Pope W.H."/>
            <person name="Jacobs-Sera D."/>
            <person name="Hendrix R.W."/>
            <person name="Hatfull G.F."/>
        </authorList>
    </citation>
    <scope>NUCLEOTIDE SEQUENCE</scope>
</reference>
<dbReference type="InterPro" id="IPR029071">
    <property type="entry name" value="Ubiquitin-like_domsf"/>
</dbReference>
<dbReference type="GO" id="GO:0045296">
    <property type="term" value="F:cadherin binding"/>
    <property type="evidence" value="ECO:0007669"/>
    <property type="project" value="TreeGrafter"/>
</dbReference>
<dbReference type="EMBL" id="GDKF01009469">
    <property type="protein sequence ID" value="JAT69153.1"/>
    <property type="molecule type" value="Transcribed_RNA"/>
</dbReference>
<dbReference type="PANTHER" id="PTHR16470">
    <property type="entry name" value="UBIQUITIN DOMAIN-CONTAINING PROTEIN UBFD1"/>
    <property type="match status" value="1"/>
</dbReference>
<dbReference type="Pfam" id="PF00240">
    <property type="entry name" value="ubiquitin"/>
    <property type="match status" value="1"/>
</dbReference>
<evidence type="ECO:0000313" key="3">
    <source>
        <dbReference type="EMBL" id="JAT69153.1"/>
    </source>
</evidence>
<feature type="region of interest" description="Disordered" evidence="1">
    <location>
        <begin position="1"/>
        <end position="34"/>
    </location>
</feature>
<evidence type="ECO:0000259" key="2">
    <source>
        <dbReference type="PROSITE" id="PS50053"/>
    </source>
</evidence>
<organism evidence="3">
    <name type="scientific">Auxenochlorella protothecoides</name>
    <name type="common">Green microalga</name>
    <name type="synonym">Chlorella protothecoides</name>
    <dbReference type="NCBI Taxonomy" id="3075"/>
    <lineage>
        <taxon>Eukaryota</taxon>
        <taxon>Viridiplantae</taxon>
        <taxon>Chlorophyta</taxon>
        <taxon>core chlorophytes</taxon>
        <taxon>Trebouxiophyceae</taxon>
        <taxon>Chlorellales</taxon>
        <taxon>Chlorellaceae</taxon>
        <taxon>Auxenochlorella</taxon>
    </lineage>
</organism>
<feature type="non-terminal residue" evidence="3">
    <location>
        <position position="1"/>
    </location>
</feature>
<dbReference type="PROSITE" id="PS50053">
    <property type="entry name" value="UBIQUITIN_2"/>
    <property type="match status" value="1"/>
</dbReference>
<dbReference type="Pfam" id="PF25343">
    <property type="entry name" value="PH_UBFD1_C"/>
    <property type="match status" value="1"/>
</dbReference>
<dbReference type="InterPro" id="IPR039120">
    <property type="entry name" value="UBFD1"/>
</dbReference>
<dbReference type="PANTHER" id="PTHR16470:SF0">
    <property type="entry name" value="UBIQUITIN DOMAIN-CONTAINING PROTEIN UBFD1"/>
    <property type="match status" value="1"/>
</dbReference>
<feature type="domain" description="Ubiquitin-like" evidence="2">
    <location>
        <begin position="37"/>
        <end position="106"/>
    </location>
</feature>
<dbReference type="Gene3D" id="3.10.20.90">
    <property type="entry name" value="Phosphatidylinositol 3-kinase Catalytic Subunit, Chain A, domain 1"/>
    <property type="match status" value="1"/>
</dbReference>
<feature type="compositionally biased region" description="Polar residues" evidence="1">
    <location>
        <begin position="1"/>
        <end position="12"/>
    </location>
</feature>
<proteinExistence type="predicted"/>